<dbReference type="PIRSF" id="PIRSF003407">
    <property type="entry name" value="Papvi_E7"/>
    <property type="match status" value="1"/>
</dbReference>
<comment type="PTM">
    <text evidence="18">Highly phosphorylated.</text>
</comment>
<evidence type="ECO:0000256" key="17">
    <source>
        <dbReference type="ARBA" id="ARBA00023309"/>
    </source>
</evidence>
<keyword evidence="10 18" id="KW-0805">Transcription regulation</keyword>
<sequence length="96" mass="10751">MIGPDTTRCLTGETPDSVSLYCHEVLDEDELKEPTEAAPPPEQYTLYQVLIECPECNKTIRLTCAAQAHQIRGLEHLLLDGLRVICPRCNQKNGRS</sequence>
<evidence type="ECO:0000313" key="20">
    <source>
        <dbReference type="EMBL" id="AAA67145.1"/>
    </source>
</evidence>
<dbReference type="Gene3D" id="3.30.160.330">
    <property type="match status" value="1"/>
</dbReference>
<name>Q84355_MNPVA</name>
<evidence type="ECO:0000256" key="6">
    <source>
        <dbReference type="ARBA" id="ARBA00022723"/>
    </source>
</evidence>
<comment type="subcellular location">
    <subcellularLocation>
        <location evidence="18">Host cytoplasm</location>
    </subcellularLocation>
    <subcellularLocation>
        <location evidence="18">Host nucleus</location>
    </subcellularLocation>
    <text evidence="18">Predominantly found in the host nucleus.</text>
</comment>
<feature type="short sequence motif" description="Nuclear export signal" evidence="18">
    <location>
        <begin position="71"/>
        <end position="79"/>
    </location>
</feature>
<keyword evidence="16 18" id="KW-0899">Viral immunoevasion</keyword>
<evidence type="ECO:0000256" key="7">
    <source>
        <dbReference type="ARBA" id="ARBA00022771"/>
    </source>
</evidence>
<evidence type="ECO:0000256" key="12">
    <source>
        <dbReference type="ARBA" id="ARBA00023159"/>
    </source>
</evidence>
<dbReference type="GeneID" id="1488999"/>
<dbReference type="GO" id="GO:0030430">
    <property type="term" value="C:host cell cytoplasm"/>
    <property type="evidence" value="ECO:0007669"/>
    <property type="project" value="UniProtKB-SubCell"/>
</dbReference>
<evidence type="ECO:0000256" key="18">
    <source>
        <dbReference type="HAMAP-Rule" id="MF_04004"/>
    </source>
</evidence>
<comment type="caution">
    <text evidence="18">Lacks conserved residue(s) required for the propagation of feature annotation.</text>
</comment>
<evidence type="ECO:0000313" key="21">
    <source>
        <dbReference type="Proteomes" id="UP000007018"/>
    </source>
</evidence>
<keyword evidence="3 18" id="KW-1048">Host nucleus</keyword>
<dbReference type="GO" id="GO:0019904">
    <property type="term" value="F:protein domain specific binding"/>
    <property type="evidence" value="ECO:0007669"/>
    <property type="project" value="UniProtKB-UniRule"/>
</dbReference>
<keyword evidence="9 18" id="KW-0862">Zinc</keyword>
<dbReference type="KEGG" id="vg:1488999"/>
<dbReference type="Pfam" id="PF00527">
    <property type="entry name" value="E7"/>
    <property type="match status" value="1"/>
</dbReference>
<keyword evidence="13 18" id="KW-0804">Transcription</keyword>
<keyword evidence="17 18" id="KW-1078">G1/S host cell cycle checkpoint dysregulation by virus</keyword>
<keyword evidence="6 18" id="KW-0479">Metal-binding</keyword>
<dbReference type="GO" id="GO:0052170">
    <property type="term" value="P:symbiont-mediated suppression of host innate immune response"/>
    <property type="evidence" value="ECO:0007669"/>
    <property type="project" value="UniProtKB-KW"/>
</dbReference>
<dbReference type="Proteomes" id="UP000007018">
    <property type="component" value="Segment"/>
</dbReference>
<keyword evidence="11 18" id="KW-0238">DNA-binding</keyword>
<keyword evidence="7 18" id="KW-0863">Zinc-finger</keyword>
<evidence type="ECO:0000256" key="15">
    <source>
        <dbReference type="ARBA" id="ARBA00023258"/>
    </source>
</evidence>
<keyword evidence="1 18" id="KW-1121">Modulation of host cell cycle by virus</keyword>
<comment type="function">
    <text evidence="19">E7 protein has both transforming and trans-activating activities.</text>
</comment>
<keyword evidence="4 18" id="KW-0945">Host-virus interaction</keyword>
<dbReference type="InterPro" id="IPR000148">
    <property type="entry name" value="Papilloma_E7"/>
</dbReference>
<keyword evidence="21" id="KW-1185">Reference proteome</keyword>
<evidence type="ECO:0000256" key="3">
    <source>
        <dbReference type="ARBA" id="ARBA00022562"/>
    </source>
</evidence>
<keyword evidence="2 18" id="KW-0244">Early protein</keyword>
<keyword evidence="8 18" id="KW-1114">Inhibition of host interferon signaling pathway by virus</keyword>
<dbReference type="HAMAP" id="MF_04004">
    <property type="entry name" value="PPV_E7"/>
    <property type="match status" value="1"/>
</dbReference>
<evidence type="ECO:0000256" key="19">
    <source>
        <dbReference type="PIRNR" id="PIRNR003407"/>
    </source>
</evidence>
<evidence type="ECO:0000256" key="14">
    <source>
        <dbReference type="ARBA" id="ARBA00023200"/>
    </source>
</evidence>
<keyword evidence="15" id="KW-0922">Interferon antiviral system evasion</keyword>
<comment type="function">
    <text evidence="18">Plays a role in viral genome replication by driving entry of quiescent cells into the cell cycle. Stimulation of progression from G1 to S phase allows the virus to efficiently use the cellular DNA replicating machinery to achieve viral genome replication. E7 protein has both transforming and trans-activating activities. Induces the disassembly of the E2F1 transcription factor from RB1, with subsequent transcriptional activation of E2F1-regulated S-phase genes. Interferes with host histone deacetylation mediated by HDAC1 and HDAC2, leading to transcription activation. Plays also a role in the inhibition of both antiviral and antiproliferative functions of host interferon alpha. Interaction with host TMEM173/STING impairs the ability of TMEM173/STING to sense cytosolic DNA and promote the production of type I interferon (IFN-alpha and IFN-beta).</text>
</comment>
<evidence type="ECO:0000256" key="10">
    <source>
        <dbReference type="ARBA" id="ARBA00023015"/>
    </source>
</evidence>
<dbReference type="GO" id="GO:0006351">
    <property type="term" value="P:DNA-templated transcription"/>
    <property type="evidence" value="ECO:0007669"/>
    <property type="project" value="UniProtKB-UniRule"/>
</dbReference>
<dbReference type="GO" id="GO:0042025">
    <property type="term" value="C:host cell nucleus"/>
    <property type="evidence" value="ECO:0007669"/>
    <property type="project" value="UniProtKB-SubCell"/>
</dbReference>
<protein>
    <recommendedName>
        <fullName evidence="18 19">Protein E7</fullName>
    </recommendedName>
</protein>
<dbReference type="GO" id="GO:0003700">
    <property type="term" value="F:DNA-binding transcription factor activity"/>
    <property type="evidence" value="ECO:0007669"/>
    <property type="project" value="UniProtKB-UniRule"/>
</dbReference>
<evidence type="ECO:0000256" key="9">
    <source>
        <dbReference type="ARBA" id="ARBA00022833"/>
    </source>
</evidence>
<evidence type="ECO:0000256" key="11">
    <source>
        <dbReference type="ARBA" id="ARBA00023125"/>
    </source>
</evidence>
<accession>Q84355</accession>
<dbReference type="GO" id="GO:0039645">
    <property type="term" value="P:symbiont-mediated perturbation of host cell cycle G1/S transition checkpoint"/>
    <property type="evidence" value="ECO:0007669"/>
    <property type="project" value="UniProtKB-UniRule"/>
</dbReference>
<dbReference type="GO" id="GO:0039502">
    <property type="term" value="P:symbiont-mediated suppression of host type I interferon-mediated signaling pathway"/>
    <property type="evidence" value="ECO:0007669"/>
    <property type="project" value="UniProtKB-UniRule"/>
</dbReference>
<proteinExistence type="inferred from homology"/>
<dbReference type="SUPFAM" id="SSF161234">
    <property type="entry name" value="E7 C-terminal domain-like"/>
    <property type="match status" value="1"/>
</dbReference>
<dbReference type="GO" id="GO:0003677">
    <property type="term" value="F:DNA binding"/>
    <property type="evidence" value="ECO:0007669"/>
    <property type="project" value="UniProtKB-UniRule"/>
</dbReference>
<gene>
    <name evidence="18 20" type="primary">E7</name>
</gene>
<evidence type="ECO:0000256" key="1">
    <source>
        <dbReference type="ARBA" id="ARBA00022504"/>
    </source>
</evidence>
<feature type="zinc finger region" evidence="18">
    <location>
        <begin position="53"/>
        <end position="89"/>
    </location>
</feature>
<keyword evidence="12 18" id="KW-0010">Activator</keyword>
<dbReference type="RefSeq" id="NP_042015.1">
    <property type="nucleotide sequence ID" value="NC_001605.1"/>
</dbReference>
<keyword evidence="5 18" id="KW-1090">Inhibition of host innate immune response by virus</keyword>
<feature type="short sequence motif" description="LXCXE motif; interaction with host RB1 and TMEM173/STING" evidence="18">
    <location>
        <begin position="20"/>
        <end position="24"/>
    </location>
</feature>
<comment type="subunit">
    <text evidence="18">Homodimer. Homooligomer. Interacts with host RB1; this interaction induces dissociation of RB1-E2F1 complex thereby disrupting RB1 activity. Interacts with host EP300; this interaction represses EP300 transcriptional activity. Interacts with protein E2; this interaction inhibits E7 oncogenic activity. Interacts with host TMEM173/STING; this interaction impairs the ability of TMEM173/STING to sense cytosolic DNA and promote the production of type I interferon (IFN-alpha and IFN-beta).</text>
</comment>
<evidence type="ECO:0000256" key="8">
    <source>
        <dbReference type="ARBA" id="ARBA00022830"/>
    </source>
</evidence>
<evidence type="ECO:0000256" key="2">
    <source>
        <dbReference type="ARBA" id="ARBA00022518"/>
    </source>
</evidence>
<evidence type="ECO:0000256" key="16">
    <source>
        <dbReference type="ARBA" id="ARBA00023280"/>
    </source>
</evidence>
<evidence type="ECO:0000256" key="13">
    <source>
        <dbReference type="ARBA" id="ARBA00023163"/>
    </source>
</evidence>
<comment type="domain">
    <text evidence="18">The E7 terminal domain is an intrinsically disordered domain, whose flexibility and conformational transitions confer target adaptability to the oncoprotein. It allows adaptation to a variety of protein targets and exposes the PEST degradation sequence that regulates its turnover in the cell.</text>
</comment>
<comment type="similarity">
    <text evidence="18 19">Belongs to the papillomaviridae E7 protein family.</text>
</comment>
<evidence type="ECO:0000256" key="5">
    <source>
        <dbReference type="ARBA" id="ARBA00022632"/>
    </source>
</evidence>
<evidence type="ECO:0000256" key="4">
    <source>
        <dbReference type="ARBA" id="ARBA00022581"/>
    </source>
</evidence>
<organismHost>
    <name type="scientific">Mastomys natalensis</name>
    <name type="common">African soft-furred rat</name>
    <name type="synonym">Praomys natalensis</name>
    <dbReference type="NCBI Taxonomy" id="10112"/>
</organismHost>
<dbReference type="EMBL" id="U01834">
    <property type="protein sequence ID" value="AAA67145.1"/>
    <property type="molecule type" value="Genomic_DNA"/>
</dbReference>
<reference evidence="20 21" key="1">
    <citation type="journal article" date="1994" name="Virology">
        <title>The Mastomys natalensis papillomavirus: nucleotide sequence, genome organization, and phylogenetic relationship of a rodent papillomavirus involved in tumorigenesis of cutaneous epithelia.</title>
        <authorList>
            <person name="Tan C.H."/>
            <person name="Tachezy R."/>
            <person name="Van Ranst M."/>
            <person name="Chan S.Y."/>
            <person name="Bernard H.U."/>
            <person name="Burk R.D."/>
        </authorList>
    </citation>
    <scope>NUCLEOTIDE SEQUENCE [LARGE SCALE GENOMIC DNA]</scope>
    <source>
        <strain evidence="21">Isolate African multimammate rat</strain>
    </source>
</reference>
<dbReference type="GO" id="GO:0008270">
    <property type="term" value="F:zinc ion binding"/>
    <property type="evidence" value="ECO:0007669"/>
    <property type="project" value="UniProtKB-KW"/>
</dbReference>
<organism evidence="20 21">
    <name type="scientific">Mastomys natalensis papillomavirus (isolate African multimammate rat)</name>
    <name type="common">MnPV</name>
    <dbReference type="NCBI Taxonomy" id="654915"/>
    <lineage>
        <taxon>Viruses</taxon>
        <taxon>Monodnaviria</taxon>
        <taxon>Shotokuvirae</taxon>
        <taxon>Cossaviricota</taxon>
        <taxon>Papovaviricetes</taxon>
        <taxon>Zurhausenvirales</taxon>
        <taxon>Papillomaviridae</taxon>
        <taxon>Firstpapillomavirinae</taxon>
        <taxon>Iotapapillomavirus</taxon>
        <taxon>Mastomys natalensis papillomavirus</taxon>
    </lineage>
</organism>
<keyword evidence="14 18" id="KW-1035">Host cytoplasm</keyword>